<evidence type="ECO:0000313" key="1">
    <source>
        <dbReference type="EMBL" id="KAJ5300023.1"/>
    </source>
</evidence>
<organism evidence="1 2">
    <name type="scientific">Penicillium atrosanguineum</name>
    <dbReference type="NCBI Taxonomy" id="1132637"/>
    <lineage>
        <taxon>Eukaryota</taxon>
        <taxon>Fungi</taxon>
        <taxon>Dikarya</taxon>
        <taxon>Ascomycota</taxon>
        <taxon>Pezizomycotina</taxon>
        <taxon>Eurotiomycetes</taxon>
        <taxon>Eurotiomycetidae</taxon>
        <taxon>Eurotiales</taxon>
        <taxon>Aspergillaceae</taxon>
        <taxon>Penicillium</taxon>
    </lineage>
</organism>
<name>A0A9W9PR16_9EURO</name>
<gene>
    <name evidence="1" type="ORF">N7476_011580</name>
</gene>
<dbReference type="AlphaFoldDB" id="A0A9W9PR16"/>
<accession>A0A9W9PR16</accession>
<evidence type="ECO:0000313" key="2">
    <source>
        <dbReference type="Proteomes" id="UP001147746"/>
    </source>
</evidence>
<sequence length="75" mass="8822">MDNHINAHDYFIYNPTYYVAIYKTYGHAVVPRDIIGHLSKRRGDHCIPESVAQRVKEIVIDEWDEVYNEPSIFPT</sequence>
<reference evidence="1" key="1">
    <citation type="submission" date="2022-12" db="EMBL/GenBank/DDBJ databases">
        <authorList>
            <person name="Petersen C."/>
        </authorList>
    </citation>
    <scope>NUCLEOTIDE SEQUENCE</scope>
    <source>
        <strain evidence="1">IBT 21472</strain>
    </source>
</reference>
<protein>
    <submittedName>
        <fullName evidence="1">Uncharacterized protein</fullName>
    </submittedName>
</protein>
<comment type="caution">
    <text evidence="1">The sequence shown here is derived from an EMBL/GenBank/DDBJ whole genome shotgun (WGS) entry which is preliminary data.</text>
</comment>
<dbReference type="EMBL" id="JAPZBO010000010">
    <property type="protein sequence ID" value="KAJ5300023.1"/>
    <property type="molecule type" value="Genomic_DNA"/>
</dbReference>
<reference evidence="1" key="2">
    <citation type="journal article" date="2023" name="IMA Fungus">
        <title>Comparative genomic study of the Penicillium genus elucidates a diverse pangenome and 15 lateral gene transfer events.</title>
        <authorList>
            <person name="Petersen C."/>
            <person name="Sorensen T."/>
            <person name="Nielsen M.R."/>
            <person name="Sondergaard T.E."/>
            <person name="Sorensen J.L."/>
            <person name="Fitzpatrick D.A."/>
            <person name="Frisvad J.C."/>
            <person name="Nielsen K.L."/>
        </authorList>
    </citation>
    <scope>NUCLEOTIDE SEQUENCE</scope>
    <source>
        <strain evidence="1">IBT 21472</strain>
    </source>
</reference>
<dbReference type="Proteomes" id="UP001147746">
    <property type="component" value="Unassembled WGS sequence"/>
</dbReference>
<proteinExistence type="predicted"/>
<keyword evidence="2" id="KW-1185">Reference proteome</keyword>